<dbReference type="GO" id="GO:1990904">
    <property type="term" value="C:ribonucleoprotein complex"/>
    <property type="evidence" value="ECO:0007669"/>
    <property type="project" value="UniProtKB-KW"/>
</dbReference>
<keyword evidence="1 6" id="KW-0699">rRNA-binding</keyword>
<dbReference type="GO" id="GO:0005840">
    <property type="term" value="C:ribosome"/>
    <property type="evidence" value="ECO:0007669"/>
    <property type="project" value="UniProtKB-KW"/>
</dbReference>
<comment type="function">
    <text evidence="6">Binds directly to 16S ribosomal RNA.</text>
</comment>
<protein>
    <recommendedName>
        <fullName evidence="5 6">Small ribosomal subunit protein bS20</fullName>
    </recommendedName>
</protein>
<dbReference type="Proteomes" id="UP000178427">
    <property type="component" value="Unassembled WGS sequence"/>
</dbReference>
<reference evidence="7 8" key="1">
    <citation type="journal article" date="2016" name="Nat. Commun.">
        <title>Thousands of microbial genomes shed light on interconnected biogeochemical processes in an aquifer system.</title>
        <authorList>
            <person name="Anantharaman K."/>
            <person name="Brown C.T."/>
            <person name="Hug L.A."/>
            <person name="Sharon I."/>
            <person name="Castelle C.J."/>
            <person name="Probst A.J."/>
            <person name="Thomas B.C."/>
            <person name="Singh A."/>
            <person name="Wilkins M.J."/>
            <person name="Karaoz U."/>
            <person name="Brodie E.L."/>
            <person name="Williams K.H."/>
            <person name="Hubbard S.S."/>
            <person name="Banfield J.F."/>
        </authorList>
    </citation>
    <scope>NUCLEOTIDE SEQUENCE [LARGE SCALE GENOMIC DNA]</scope>
</reference>
<name>A0A1F6EJA0_9BACT</name>
<dbReference type="STRING" id="1798513.A3A40_02415"/>
<dbReference type="GO" id="GO:0006412">
    <property type="term" value="P:translation"/>
    <property type="evidence" value="ECO:0007669"/>
    <property type="project" value="UniProtKB-UniRule"/>
</dbReference>
<dbReference type="EMBL" id="MFMA01000040">
    <property type="protein sequence ID" value="OGG73743.1"/>
    <property type="molecule type" value="Genomic_DNA"/>
</dbReference>
<accession>A0A1F6EJA0</accession>
<proteinExistence type="inferred from homology"/>
<dbReference type="NCBIfam" id="TIGR00029">
    <property type="entry name" value="S20"/>
    <property type="match status" value="1"/>
</dbReference>
<dbReference type="AlphaFoldDB" id="A0A1F6EJA0"/>
<keyword evidence="2 6" id="KW-0694">RNA-binding</keyword>
<dbReference type="InterPro" id="IPR036510">
    <property type="entry name" value="Ribosomal_bS20_sf"/>
</dbReference>
<comment type="caution">
    <text evidence="7">The sequence shown here is derived from an EMBL/GenBank/DDBJ whole genome shotgun (WGS) entry which is preliminary data.</text>
</comment>
<evidence type="ECO:0000256" key="5">
    <source>
        <dbReference type="ARBA" id="ARBA00035136"/>
    </source>
</evidence>
<keyword evidence="4 6" id="KW-0687">Ribonucleoprotein</keyword>
<dbReference type="InterPro" id="IPR002583">
    <property type="entry name" value="Ribosomal_bS20"/>
</dbReference>
<evidence type="ECO:0000256" key="1">
    <source>
        <dbReference type="ARBA" id="ARBA00022730"/>
    </source>
</evidence>
<evidence type="ECO:0000313" key="7">
    <source>
        <dbReference type="EMBL" id="OGG73743.1"/>
    </source>
</evidence>
<keyword evidence="3 6" id="KW-0689">Ribosomal protein</keyword>
<evidence type="ECO:0000256" key="4">
    <source>
        <dbReference type="ARBA" id="ARBA00023274"/>
    </source>
</evidence>
<dbReference type="GO" id="GO:0003735">
    <property type="term" value="F:structural constituent of ribosome"/>
    <property type="evidence" value="ECO:0007669"/>
    <property type="project" value="InterPro"/>
</dbReference>
<evidence type="ECO:0000256" key="2">
    <source>
        <dbReference type="ARBA" id="ARBA00022884"/>
    </source>
</evidence>
<dbReference type="SUPFAM" id="SSF46992">
    <property type="entry name" value="Ribosomal protein S20"/>
    <property type="match status" value="1"/>
</dbReference>
<evidence type="ECO:0000256" key="6">
    <source>
        <dbReference type="HAMAP-Rule" id="MF_00500"/>
    </source>
</evidence>
<organism evidence="7 8">
    <name type="scientific">Candidatus Kaiserbacteria bacterium RIFCSPLOWO2_01_FULL_54_20</name>
    <dbReference type="NCBI Taxonomy" id="1798513"/>
    <lineage>
        <taxon>Bacteria</taxon>
        <taxon>Candidatus Kaiseribacteriota</taxon>
    </lineage>
</organism>
<dbReference type="Pfam" id="PF01649">
    <property type="entry name" value="Ribosomal_S20p"/>
    <property type="match status" value="1"/>
</dbReference>
<dbReference type="HAMAP" id="MF_00500">
    <property type="entry name" value="Ribosomal_bS20"/>
    <property type="match status" value="1"/>
</dbReference>
<gene>
    <name evidence="6" type="primary">rpsT</name>
    <name evidence="7" type="ORF">A3A40_02415</name>
</gene>
<evidence type="ECO:0000313" key="8">
    <source>
        <dbReference type="Proteomes" id="UP000178427"/>
    </source>
</evidence>
<evidence type="ECO:0000256" key="3">
    <source>
        <dbReference type="ARBA" id="ARBA00022980"/>
    </source>
</evidence>
<sequence>MAITKSAKKAHRAGLRKKAFNDVRRKAMSVALKGARLAKKGDVAALAAAYKAIDKAAKRGLIKKNTAARRKAKVAKLLSTK</sequence>
<comment type="similarity">
    <text evidence="6">Belongs to the bacterial ribosomal protein bS20 family.</text>
</comment>
<dbReference type="Gene3D" id="1.20.58.110">
    <property type="entry name" value="Ribosomal protein S20"/>
    <property type="match status" value="1"/>
</dbReference>
<dbReference type="GO" id="GO:0019843">
    <property type="term" value="F:rRNA binding"/>
    <property type="evidence" value="ECO:0007669"/>
    <property type="project" value="UniProtKB-UniRule"/>
</dbReference>